<keyword evidence="5" id="KW-0472">Membrane</keyword>
<dbReference type="InterPro" id="IPR004089">
    <property type="entry name" value="MCPsignal_dom"/>
</dbReference>
<dbReference type="PANTHER" id="PTHR32089:SF112">
    <property type="entry name" value="LYSOZYME-LIKE PROTEIN-RELATED"/>
    <property type="match status" value="1"/>
</dbReference>
<feature type="region of interest" description="Disordered" evidence="4">
    <location>
        <begin position="401"/>
        <end position="422"/>
    </location>
</feature>
<dbReference type="EMBL" id="QKOE01000033">
    <property type="protein sequence ID" value="PZA14401.1"/>
    <property type="molecule type" value="Genomic_DNA"/>
</dbReference>
<dbReference type="GO" id="GO:0006935">
    <property type="term" value="P:chemotaxis"/>
    <property type="evidence" value="ECO:0007669"/>
    <property type="project" value="InterPro"/>
</dbReference>
<evidence type="ECO:0000259" key="6">
    <source>
        <dbReference type="PROSITE" id="PS50111"/>
    </source>
</evidence>
<feature type="domain" description="Methyl-accepting transducer" evidence="6">
    <location>
        <begin position="149"/>
        <end position="274"/>
    </location>
</feature>
<feature type="transmembrane region" description="Helical" evidence="5">
    <location>
        <begin position="49"/>
        <end position="71"/>
    </location>
</feature>
<name>A0A323UQ97_9RHOO</name>
<accession>A0A323UQ97</accession>
<comment type="caution">
    <text evidence="7">The sequence shown here is derived from an EMBL/GenBank/DDBJ whole genome shotgun (WGS) entry which is preliminary data.</text>
</comment>
<dbReference type="GO" id="GO:0007165">
    <property type="term" value="P:signal transduction"/>
    <property type="evidence" value="ECO:0007669"/>
    <property type="project" value="UniProtKB-KW"/>
</dbReference>
<dbReference type="SUPFAM" id="SSF58104">
    <property type="entry name" value="Methyl-accepting chemotaxis protein (MCP) signaling domain"/>
    <property type="match status" value="1"/>
</dbReference>
<keyword evidence="5" id="KW-1133">Transmembrane helix</keyword>
<evidence type="ECO:0000256" key="2">
    <source>
        <dbReference type="ARBA" id="ARBA00029447"/>
    </source>
</evidence>
<keyword evidence="1 3" id="KW-0807">Transducer</keyword>
<keyword evidence="8" id="KW-1185">Reference proteome</keyword>
<evidence type="ECO:0000256" key="3">
    <source>
        <dbReference type="PROSITE-ProRule" id="PRU00284"/>
    </source>
</evidence>
<dbReference type="OrthoDB" id="9816265at2"/>
<dbReference type="SMART" id="SM00283">
    <property type="entry name" value="MA"/>
    <property type="match status" value="1"/>
</dbReference>
<organism evidence="7 8">
    <name type="scientific">Parazoarcus communis SWub3 = DSM 12120</name>
    <dbReference type="NCBI Taxonomy" id="1121029"/>
    <lineage>
        <taxon>Bacteria</taxon>
        <taxon>Pseudomonadati</taxon>
        <taxon>Pseudomonadota</taxon>
        <taxon>Betaproteobacteria</taxon>
        <taxon>Rhodocyclales</taxon>
        <taxon>Zoogloeaceae</taxon>
        <taxon>Parazoarcus</taxon>
    </lineage>
</organism>
<evidence type="ECO:0000256" key="5">
    <source>
        <dbReference type="SAM" id="Phobius"/>
    </source>
</evidence>
<comment type="similarity">
    <text evidence="2">Belongs to the methyl-accepting chemotaxis (MCP) protein family.</text>
</comment>
<evidence type="ECO:0000313" key="7">
    <source>
        <dbReference type="EMBL" id="PZA14401.1"/>
    </source>
</evidence>
<keyword evidence="5" id="KW-0812">Transmembrane</keyword>
<dbReference type="RefSeq" id="WP_110530027.1">
    <property type="nucleotide sequence ID" value="NZ_QKOE01000033.1"/>
</dbReference>
<dbReference type="Gene3D" id="1.10.287.950">
    <property type="entry name" value="Methyl-accepting chemotaxis protein"/>
    <property type="match status" value="1"/>
</dbReference>
<dbReference type="PANTHER" id="PTHR32089">
    <property type="entry name" value="METHYL-ACCEPTING CHEMOTAXIS PROTEIN MCPB"/>
    <property type="match status" value="1"/>
</dbReference>
<dbReference type="PRINTS" id="PR00260">
    <property type="entry name" value="CHEMTRNSDUCR"/>
</dbReference>
<dbReference type="Pfam" id="PF00015">
    <property type="entry name" value="MCPsignal"/>
    <property type="match status" value="1"/>
</dbReference>
<reference evidence="7 8" key="1">
    <citation type="submission" date="2018-06" db="EMBL/GenBank/DDBJ databases">
        <title>Azoarcus communis strain SWub3 genome.</title>
        <authorList>
            <person name="Zorraquino Salvo V."/>
            <person name="Toubiana D."/>
            <person name="Blumwald E."/>
        </authorList>
    </citation>
    <scope>NUCLEOTIDE SEQUENCE [LARGE SCALE GENOMIC DNA]</scope>
    <source>
        <strain evidence="7 8">SWub3</strain>
    </source>
</reference>
<feature type="transmembrane region" description="Helical" evidence="5">
    <location>
        <begin position="12"/>
        <end position="29"/>
    </location>
</feature>
<dbReference type="GO" id="GO:0004888">
    <property type="term" value="F:transmembrane signaling receptor activity"/>
    <property type="evidence" value="ECO:0007669"/>
    <property type="project" value="InterPro"/>
</dbReference>
<evidence type="ECO:0000256" key="4">
    <source>
        <dbReference type="SAM" id="MobiDB-lite"/>
    </source>
</evidence>
<feature type="compositionally biased region" description="Gly residues" evidence="4">
    <location>
        <begin position="412"/>
        <end position="422"/>
    </location>
</feature>
<dbReference type="GO" id="GO:0016020">
    <property type="term" value="C:membrane"/>
    <property type="evidence" value="ECO:0007669"/>
    <property type="project" value="InterPro"/>
</dbReference>
<protein>
    <submittedName>
        <fullName evidence="7">Chemotaxis protein</fullName>
    </submittedName>
</protein>
<gene>
    <name evidence="7" type="ORF">DNK49_21965</name>
</gene>
<dbReference type="PROSITE" id="PS50111">
    <property type="entry name" value="CHEMOTAXIS_TRANSDUC_2"/>
    <property type="match status" value="1"/>
</dbReference>
<evidence type="ECO:0000313" key="8">
    <source>
        <dbReference type="Proteomes" id="UP000248259"/>
    </source>
</evidence>
<dbReference type="InterPro" id="IPR004090">
    <property type="entry name" value="Chemotax_Me-accpt_rcpt"/>
</dbReference>
<dbReference type="Proteomes" id="UP000248259">
    <property type="component" value="Unassembled WGS sequence"/>
</dbReference>
<proteinExistence type="inferred from homology"/>
<dbReference type="AlphaFoldDB" id="A0A323UQ97"/>
<evidence type="ECO:0000256" key="1">
    <source>
        <dbReference type="ARBA" id="ARBA00023224"/>
    </source>
</evidence>
<sequence length="422" mass="46662">MLLNLLLRRSLIVFGLVAAGAGISVYFLNTWFNTIFLPSIGVDQPFGNAVGSVLIVVAAYVGNRLVSIALFRDHYYGISTEEGELKQRSGNVAAVSEEVARELRDVPTYTEVLRRQLSSVVEQTEGAAFNITERLQSIDEVVGRLNTFVAESSSESTEMAEASEQRISNNQQLIVEMRRYIDSRLEEAERDQLRIAEVVREARSLESLTQLIKDIAAQTNLLALNAAIEAARAGEAGRGFAVVADEVRKLSSETEKAVQSINRGIQGVASTIESQLQEKLSSLNLDNEREALGQFADQLSVLGHSYEDILRHQGHVIATVKDSSETLAHMFMDALASVQFQDVTRQQLEHTAESLQRLDGHLGVLGERLLQAENPDFHYTPLAEHLNEIYARYVMEQQRHTHDESLHKAGSASGGGSKIELF</sequence>